<accession>H8FWR9</accession>
<keyword evidence="2" id="KW-1185">Reference proteome</keyword>
<evidence type="ECO:0000313" key="1">
    <source>
        <dbReference type="EMBL" id="CCG42807.1"/>
    </source>
</evidence>
<organism evidence="1 2">
    <name type="scientific">Magnetospirillum molischianum DSM 120</name>
    <dbReference type="NCBI Taxonomy" id="1150626"/>
    <lineage>
        <taxon>Bacteria</taxon>
        <taxon>Pseudomonadati</taxon>
        <taxon>Pseudomonadota</taxon>
        <taxon>Alphaproteobacteria</taxon>
        <taxon>Rhodospirillales</taxon>
        <taxon>Rhodospirillaceae</taxon>
        <taxon>Magnetospirillum</taxon>
    </lineage>
</organism>
<sequence>MRLPGSSAWKSLCRGATAALLLIQLATSYLSGGLNYLKVMREIDALEHGQPTTTKPPTMFKGPFL</sequence>
<evidence type="ECO:0000313" key="2">
    <source>
        <dbReference type="Proteomes" id="UP000004169"/>
    </source>
</evidence>
<dbReference type="Proteomes" id="UP000004169">
    <property type="component" value="Unassembled WGS sequence"/>
</dbReference>
<name>H8FWR9_MAGML</name>
<reference evidence="1 2" key="1">
    <citation type="journal article" date="2012" name="J. Bacteriol.">
        <title>Draft Genome Sequence of the Purple Photosynthetic Bacterium Phaeospirillum molischianum DSM120, a Particularly Versatile Bacterium.</title>
        <authorList>
            <person name="Duquesne K."/>
            <person name="Prima V."/>
            <person name="Ji B."/>
            <person name="Rouy Z."/>
            <person name="Medigue C."/>
            <person name="Talla E."/>
            <person name="Sturgis J.N."/>
        </authorList>
    </citation>
    <scope>NUCLEOTIDE SEQUENCE [LARGE SCALE GENOMIC DNA]</scope>
    <source>
        <strain evidence="2">DSM120</strain>
    </source>
</reference>
<dbReference type="AlphaFoldDB" id="H8FWR9"/>
<comment type="caution">
    <text evidence="1">The sequence shown here is derived from an EMBL/GenBank/DDBJ whole genome shotgun (WGS) entry which is preliminary data.</text>
</comment>
<proteinExistence type="predicted"/>
<dbReference type="EMBL" id="CAHP01000042">
    <property type="protein sequence ID" value="CCG42807.1"/>
    <property type="molecule type" value="Genomic_DNA"/>
</dbReference>
<protein>
    <submittedName>
        <fullName evidence="1">Uncharacterized protein</fullName>
    </submittedName>
</protein>
<gene>
    <name evidence="1" type="ORF">PHAMO_470058</name>
</gene>
<dbReference type="STRING" id="1150626.PHAMO_470058"/>
<dbReference type="RefSeq" id="WP_002730615.1">
    <property type="nucleotide sequence ID" value="NZ_CAHP01000042.1"/>
</dbReference>